<dbReference type="InterPro" id="IPR009000">
    <property type="entry name" value="Transl_B-barrel_sf"/>
</dbReference>
<dbReference type="SUPFAM" id="SSF50447">
    <property type="entry name" value="Translation proteins"/>
    <property type="match status" value="1"/>
</dbReference>
<comment type="subcellular location">
    <subcellularLocation>
        <location evidence="5">Cytoplasm</location>
    </subcellularLocation>
</comment>
<keyword evidence="4 5" id="KW-0143">Chaperone</keyword>
<dbReference type="InterPro" id="IPR011961">
    <property type="entry name" value="RimM"/>
</dbReference>
<dbReference type="GO" id="GO:0005737">
    <property type="term" value="C:cytoplasm"/>
    <property type="evidence" value="ECO:0007669"/>
    <property type="project" value="UniProtKB-SubCell"/>
</dbReference>
<comment type="subunit">
    <text evidence="5">Binds ribosomal protein uS19.</text>
</comment>
<dbReference type="SUPFAM" id="SSF50346">
    <property type="entry name" value="PRC-barrel domain"/>
    <property type="match status" value="1"/>
</dbReference>
<protein>
    <recommendedName>
        <fullName evidence="5">Ribosome maturation factor RimM</fullName>
    </recommendedName>
</protein>
<gene>
    <name evidence="5" type="primary">rimM</name>
    <name evidence="8" type="ORF">CLOSYM_01345</name>
</gene>
<comment type="similarity">
    <text evidence="5">Belongs to the RimM family.</text>
</comment>
<organism evidence="8 9">
    <name type="scientific">[Clostridium] symbiosum ATCC 14940</name>
    <dbReference type="NCBI Taxonomy" id="411472"/>
    <lineage>
        <taxon>Bacteria</taxon>
        <taxon>Bacillati</taxon>
        <taxon>Bacillota</taxon>
        <taxon>Clostridia</taxon>
        <taxon>Lachnospirales</taxon>
        <taxon>Lachnospiraceae</taxon>
        <taxon>Otoolea</taxon>
    </lineage>
</organism>
<dbReference type="PANTHER" id="PTHR33692">
    <property type="entry name" value="RIBOSOME MATURATION FACTOR RIMM"/>
    <property type="match status" value="1"/>
</dbReference>
<evidence type="ECO:0000259" key="7">
    <source>
        <dbReference type="Pfam" id="PF24986"/>
    </source>
</evidence>
<name>A0ABC9U0T5_CLOSY</name>
<dbReference type="PANTHER" id="PTHR33692:SF1">
    <property type="entry name" value="RIBOSOME MATURATION FACTOR RIMM"/>
    <property type="match status" value="1"/>
</dbReference>
<dbReference type="Proteomes" id="UP000016491">
    <property type="component" value="Unassembled WGS sequence"/>
</dbReference>
<keyword evidence="2 5" id="KW-0690">Ribosome biogenesis</keyword>
<dbReference type="InterPro" id="IPR036976">
    <property type="entry name" value="RimM_N_sf"/>
</dbReference>
<evidence type="ECO:0000256" key="2">
    <source>
        <dbReference type="ARBA" id="ARBA00022517"/>
    </source>
</evidence>
<dbReference type="InterPro" id="IPR011033">
    <property type="entry name" value="PRC_barrel-like_sf"/>
</dbReference>
<dbReference type="InterPro" id="IPR002676">
    <property type="entry name" value="RimM_N"/>
</dbReference>
<evidence type="ECO:0000256" key="4">
    <source>
        <dbReference type="ARBA" id="ARBA00023186"/>
    </source>
</evidence>
<keyword evidence="3 5" id="KW-0698">rRNA processing</keyword>
<accession>A0ABC9U0T5</accession>
<evidence type="ECO:0000256" key="1">
    <source>
        <dbReference type="ARBA" id="ARBA00022490"/>
    </source>
</evidence>
<dbReference type="AlphaFoldDB" id="A0ABC9U0T5"/>
<evidence type="ECO:0000313" key="8">
    <source>
        <dbReference type="EMBL" id="ERI78752.1"/>
    </source>
</evidence>
<dbReference type="Gene3D" id="2.40.30.60">
    <property type="entry name" value="RimM"/>
    <property type="match status" value="1"/>
</dbReference>
<evidence type="ECO:0000256" key="3">
    <source>
        <dbReference type="ARBA" id="ARBA00022552"/>
    </source>
</evidence>
<evidence type="ECO:0000256" key="5">
    <source>
        <dbReference type="HAMAP-Rule" id="MF_00014"/>
    </source>
</evidence>
<sequence length="204" mass="22688">MTAATGARSVQVIAGRQKMPRAAASRGSERTGNRMEQFLRVGVISSTHGIKGEVKVFPTTDDVNRYKDLKEVFLDTGKGRILMELEQVKFHKNMVIVKFKGYDNINDIEMYKGKDLLISREHAVSLAPDENFIIDLIGLKVVTDEGKDFGTVKDILQTGANDVYVIDGNDGKEYLFPSIKECILDVNLEEGKVTVHILDGLLDL</sequence>
<comment type="function">
    <text evidence="5">An accessory protein needed during the final step in the assembly of 30S ribosomal subunit, possibly for assembly of the head region. Essential for efficient processing of 16S rRNA. May be needed both before and after RbfA during the maturation of 16S rRNA. It has affinity for free ribosomal 30S subunits but not for 70S ribosomes.</text>
</comment>
<comment type="caution">
    <text evidence="8">The sequence shown here is derived from an EMBL/GenBank/DDBJ whole genome shotgun (WGS) entry which is preliminary data.</text>
</comment>
<comment type="domain">
    <text evidence="5">The PRC barrel domain binds ribosomal protein uS19.</text>
</comment>
<proteinExistence type="inferred from homology"/>
<dbReference type="Gene3D" id="2.30.30.240">
    <property type="entry name" value="PRC-barrel domain"/>
    <property type="match status" value="1"/>
</dbReference>
<dbReference type="EMBL" id="AWSU01000109">
    <property type="protein sequence ID" value="ERI78752.1"/>
    <property type="molecule type" value="Genomic_DNA"/>
</dbReference>
<dbReference type="NCBIfam" id="TIGR02273">
    <property type="entry name" value="16S_RimM"/>
    <property type="match status" value="1"/>
</dbReference>
<evidence type="ECO:0000313" key="9">
    <source>
        <dbReference type="Proteomes" id="UP000016491"/>
    </source>
</evidence>
<dbReference type="Pfam" id="PF01782">
    <property type="entry name" value="RimM"/>
    <property type="match status" value="1"/>
</dbReference>
<dbReference type="GO" id="GO:0006364">
    <property type="term" value="P:rRNA processing"/>
    <property type="evidence" value="ECO:0007669"/>
    <property type="project" value="UniProtKB-UniRule"/>
</dbReference>
<dbReference type="GO" id="GO:0042274">
    <property type="term" value="P:ribosomal small subunit biogenesis"/>
    <property type="evidence" value="ECO:0007669"/>
    <property type="project" value="UniProtKB-UniRule"/>
</dbReference>
<keyword evidence="1 5" id="KW-0963">Cytoplasm</keyword>
<dbReference type="HAMAP" id="MF_00014">
    <property type="entry name" value="Ribosome_mat_RimM"/>
    <property type="match status" value="1"/>
</dbReference>
<feature type="domain" description="RimM N-terminal" evidence="6">
    <location>
        <begin position="41"/>
        <end position="121"/>
    </location>
</feature>
<reference evidence="8 9" key="1">
    <citation type="submission" date="2013-07" db="EMBL/GenBank/DDBJ databases">
        <authorList>
            <person name="Weinstock G."/>
            <person name="Sodergren E."/>
            <person name="Wylie T."/>
            <person name="Fulton L."/>
            <person name="Fulton R."/>
            <person name="Fronick C."/>
            <person name="O'Laughlin M."/>
            <person name="Godfrey J."/>
            <person name="Miner T."/>
            <person name="Herter B."/>
            <person name="Appelbaum E."/>
            <person name="Cordes M."/>
            <person name="Lek S."/>
            <person name="Wollam A."/>
            <person name="Pepin K.H."/>
            <person name="Palsikar V.B."/>
            <person name="Mitreva M."/>
            <person name="Wilson R.K."/>
        </authorList>
    </citation>
    <scope>NUCLEOTIDE SEQUENCE [LARGE SCALE GENOMIC DNA]</scope>
    <source>
        <strain evidence="8 9">ATCC 14940</strain>
    </source>
</reference>
<feature type="domain" description="Ribosome maturation factor RimM PRC barrel" evidence="7">
    <location>
        <begin position="134"/>
        <end position="200"/>
    </location>
</feature>
<dbReference type="InterPro" id="IPR056792">
    <property type="entry name" value="PRC_RimM"/>
</dbReference>
<dbReference type="Pfam" id="PF24986">
    <property type="entry name" value="PRC_RimM"/>
    <property type="match status" value="1"/>
</dbReference>
<evidence type="ECO:0000259" key="6">
    <source>
        <dbReference type="Pfam" id="PF01782"/>
    </source>
</evidence>